<evidence type="ECO:0000256" key="6">
    <source>
        <dbReference type="ARBA" id="ARBA00023012"/>
    </source>
</evidence>
<evidence type="ECO:0000256" key="8">
    <source>
        <dbReference type="SAM" id="Phobius"/>
    </source>
</evidence>
<reference evidence="10 11" key="1">
    <citation type="submission" date="2006-01" db="EMBL/GenBank/DDBJ databases">
        <title>Complete sequence of Anaeromyxobacter dehalogenans 2CP-C.</title>
        <authorList>
            <consortium name="US DOE Joint Genome Institute"/>
            <person name="Copeland A."/>
            <person name="Lucas S."/>
            <person name="Lapidus A."/>
            <person name="Barry K."/>
            <person name="Detter J.C."/>
            <person name="Glavina T."/>
            <person name="Hammon N."/>
            <person name="Israni S."/>
            <person name="Pitluck S."/>
            <person name="Brettin T."/>
            <person name="Bruce D."/>
            <person name="Han C."/>
            <person name="Tapia R."/>
            <person name="Gilna P."/>
            <person name="Kiss H."/>
            <person name="Schmutz J."/>
            <person name="Larimer F."/>
            <person name="Land M."/>
            <person name="Kyrpides N."/>
            <person name="Anderson I."/>
            <person name="Sanford R.A."/>
            <person name="Ritalahti K.M."/>
            <person name="Thomas H.S."/>
            <person name="Kirby J.R."/>
            <person name="Zhulin I.B."/>
            <person name="Loeffler F.E."/>
            <person name="Richardson P."/>
        </authorList>
    </citation>
    <scope>NUCLEOTIDE SEQUENCE [LARGE SCALE GENOMIC DNA]</scope>
    <source>
        <strain evidence="10 11">2CP-C</strain>
    </source>
</reference>
<dbReference type="AlphaFoldDB" id="Q2IMC0"/>
<dbReference type="EC" id="2.7.13.3" evidence="2"/>
<dbReference type="CDD" id="cd00075">
    <property type="entry name" value="HATPase"/>
    <property type="match status" value="1"/>
</dbReference>
<comment type="catalytic activity">
    <reaction evidence="1">
        <text>ATP + protein L-histidine = ADP + protein N-phospho-L-histidine.</text>
        <dbReference type="EC" id="2.7.13.3"/>
    </reaction>
</comment>
<dbReference type="SMART" id="SM00387">
    <property type="entry name" value="HATPase_c"/>
    <property type="match status" value="1"/>
</dbReference>
<keyword evidence="8" id="KW-1133">Transmembrane helix</keyword>
<accession>Q2IMC0</accession>
<evidence type="ECO:0000256" key="5">
    <source>
        <dbReference type="ARBA" id="ARBA00022777"/>
    </source>
</evidence>
<keyword evidence="3" id="KW-0597">Phosphoprotein</keyword>
<keyword evidence="8" id="KW-0812">Transmembrane</keyword>
<dbReference type="InterPro" id="IPR050736">
    <property type="entry name" value="Sensor_HK_Regulatory"/>
</dbReference>
<dbReference type="Pfam" id="PF00512">
    <property type="entry name" value="HisKA"/>
    <property type="match status" value="1"/>
</dbReference>
<dbReference type="InterPro" id="IPR003594">
    <property type="entry name" value="HATPase_dom"/>
</dbReference>
<evidence type="ECO:0000313" key="10">
    <source>
        <dbReference type="EMBL" id="ABC79952.1"/>
    </source>
</evidence>
<evidence type="ECO:0000256" key="2">
    <source>
        <dbReference type="ARBA" id="ARBA00012438"/>
    </source>
</evidence>
<evidence type="ECO:0000259" key="9">
    <source>
        <dbReference type="PROSITE" id="PS50109"/>
    </source>
</evidence>
<evidence type="ECO:0000256" key="1">
    <source>
        <dbReference type="ARBA" id="ARBA00000085"/>
    </source>
</evidence>
<dbReference type="CDD" id="cd00082">
    <property type="entry name" value="HisKA"/>
    <property type="match status" value="1"/>
</dbReference>
<dbReference type="EMBL" id="CP000251">
    <property type="protein sequence ID" value="ABC79952.1"/>
    <property type="molecule type" value="Genomic_DNA"/>
</dbReference>
<name>Q2IMC0_ANADE</name>
<dbReference type="SMART" id="SM00388">
    <property type="entry name" value="HisKA"/>
    <property type="match status" value="1"/>
</dbReference>
<dbReference type="SUPFAM" id="SSF55874">
    <property type="entry name" value="ATPase domain of HSP90 chaperone/DNA topoisomerase II/histidine kinase"/>
    <property type="match status" value="1"/>
</dbReference>
<dbReference type="KEGG" id="ade:Adeh_0175"/>
<organism evidence="10 11">
    <name type="scientific">Anaeromyxobacter dehalogenans (strain 2CP-C)</name>
    <dbReference type="NCBI Taxonomy" id="290397"/>
    <lineage>
        <taxon>Bacteria</taxon>
        <taxon>Pseudomonadati</taxon>
        <taxon>Myxococcota</taxon>
        <taxon>Myxococcia</taxon>
        <taxon>Myxococcales</taxon>
        <taxon>Cystobacterineae</taxon>
        <taxon>Anaeromyxobacteraceae</taxon>
        <taxon>Anaeromyxobacter</taxon>
    </lineage>
</organism>
<feature type="domain" description="Histidine kinase" evidence="9">
    <location>
        <begin position="143"/>
        <end position="356"/>
    </location>
</feature>
<dbReference type="SUPFAM" id="SSF47384">
    <property type="entry name" value="Homodimeric domain of signal transducing histidine kinase"/>
    <property type="match status" value="1"/>
</dbReference>
<dbReference type="InterPro" id="IPR036890">
    <property type="entry name" value="HATPase_C_sf"/>
</dbReference>
<keyword evidence="8" id="KW-0472">Membrane</keyword>
<feature type="compositionally biased region" description="Basic and acidic residues" evidence="7">
    <location>
        <begin position="14"/>
        <end position="23"/>
    </location>
</feature>
<dbReference type="Gene3D" id="1.10.287.130">
    <property type="match status" value="1"/>
</dbReference>
<dbReference type="PROSITE" id="PS50109">
    <property type="entry name" value="HIS_KIN"/>
    <property type="match status" value="1"/>
</dbReference>
<dbReference type="InterPro" id="IPR005467">
    <property type="entry name" value="His_kinase_dom"/>
</dbReference>
<keyword evidence="6" id="KW-0902">Two-component regulatory system</keyword>
<dbReference type="RefSeq" id="WP_011419235.1">
    <property type="nucleotide sequence ID" value="NC_007760.1"/>
</dbReference>
<dbReference type="Gene3D" id="3.30.565.10">
    <property type="entry name" value="Histidine kinase-like ATPase, C-terminal domain"/>
    <property type="match status" value="1"/>
</dbReference>
<sequence length="389" mass="40577">MISSAASRGPVRPETVEPGRGDGQDGGAGEAGPGKETSLRRPRAASAAVRPEAWPALAMFGVCALLAAETALLAAIGLGAGDALLPGGDHEGVLFGASLAAAVLGGALASMTLLRALRASRADRDGRAQAEAALRTRDEFLGLAAHELKTPLTALFLELGAAGRDAARRGDEAARGHLSRADRAARRLAELVSRLLVDARAAAEPLALEEVDLGALANDAVDARRELFDRARCDVTVRAEGPVSGRWDRTRVDRALASLLANAAKYGQGRPIEVTVRAEGAQARLSVRDHGIGIPPERRAAIFDRYARAVSARHYGGLGLGLWIARREALALGGTVTVESRPGHGAEFTLRLPAGAVAPLRGLPRAAGGALARAPARALRWLAWRSRRC</sequence>
<dbReference type="HOGENOM" id="CLU_720883_0_0_7"/>
<feature type="transmembrane region" description="Helical" evidence="8">
    <location>
        <begin position="92"/>
        <end position="114"/>
    </location>
</feature>
<feature type="transmembrane region" description="Helical" evidence="8">
    <location>
        <begin position="56"/>
        <end position="80"/>
    </location>
</feature>
<proteinExistence type="predicted"/>
<keyword evidence="4" id="KW-0808">Transferase</keyword>
<dbReference type="InterPro" id="IPR003661">
    <property type="entry name" value="HisK_dim/P_dom"/>
</dbReference>
<dbReference type="STRING" id="290397.Adeh_0175"/>
<protein>
    <recommendedName>
        <fullName evidence="2">histidine kinase</fullName>
        <ecNumber evidence="2">2.7.13.3</ecNumber>
    </recommendedName>
</protein>
<dbReference type="PRINTS" id="PR00344">
    <property type="entry name" value="BCTRLSENSOR"/>
</dbReference>
<dbReference type="OrthoDB" id="5525648at2"/>
<evidence type="ECO:0000256" key="3">
    <source>
        <dbReference type="ARBA" id="ARBA00022553"/>
    </source>
</evidence>
<dbReference type="GO" id="GO:0000155">
    <property type="term" value="F:phosphorelay sensor kinase activity"/>
    <property type="evidence" value="ECO:0007669"/>
    <property type="project" value="InterPro"/>
</dbReference>
<keyword evidence="5 10" id="KW-0418">Kinase</keyword>
<evidence type="ECO:0000256" key="4">
    <source>
        <dbReference type="ARBA" id="ARBA00022679"/>
    </source>
</evidence>
<dbReference type="eggNOG" id="COG2205">
    <property type="taxonomic scope" value="Bacteria"/>
</dbReference>
<dbReference type="Proteomes" id="UP000001935">
    <property type="component" value="Chromosome"/>
</dbReference>
<dbReference type="PANTHER" id="PTHR43711">
    <property type="entry name" value="TWO-COMPONENT HISTIDINE KINASE"/>
    <property type="match status" value="1"/>
</dbReference>
<gene>
    <name evidence="10" type="ordered locus">Adeh_0175</name>
</gene>
<dbReference type="InterPro" id="IPR004358">
    <property type="entry name" value="Sig_transdc_His_kin-like_C"/>
</dbReference>
<dbReference type="Pfam" id="PF02518">
    <property type="entry name" value="HATPase_c"/>
    <property type="match status" value="1"/>
</dbReference>
<feature type="region of interest" description="Disordered" evidence="7">
    <location>
        <begin position="1"/>
        <end position="44"/>
    </location>
</feature>
<dbReference type="PANTHER" id="PTHR43711:SF28">
    <property type="entry name" value="SENSOR HISTIDINE KINASE YXDK"/>
    <property type="match status" value="1"/>
</dbReference>
<evidence type="ECO:0000256" key="7">
    <source>
        <dbReference type="SAM" id="MobiDB-lite"/>
    </source>
</evidence>
<evidence type="ECO:0000313" key="11">
    <source>
        <dbReference type="Proteomes" id="UP000001935"/>
    </source>
</evidence>
<dbReference type="InterPro" id="IPR036097">
    <property type="entry name" value="HisK_dim/P_sf"/>
</dbReference>